<dbReference type="Pfam" id="PF14278">
    <property type="entry name" value="TetR_C_8"/>
    <property type="match status" value="1"/>
</dbReference>
<name>A0A2W7PGD0_9BACI</name>
<protein>
    <submittedName>
        <fullName evidence="2">TetR family transcriptional regulator</fullName>
    </submittedName>
</protein>
<gene>
    <name evidence="2" type="ORF">C7437_101408</name>
</gene>
<accession>A0A2W7PGD0</accession>
<dbReference type="OrthoDB" id="9810250at2"/>
<organism evidence="2 3">
    <name type="scientific">Psychrobacillus insolitus</name>
    <dbReference type="NCBI Taxonomy" id="1461"/>
    <lineage>
        <taxon>Bacteria</taxon>
        <taxon>Bacillati</taxon>
        <taxon>Bacillota</taxon>
        <taxon>Bacilli</taxon>
        <taxon>Bacillales</taxon>
        <taxon>Bacillaceae</taxon>
        <taxon>Psychrobacillus</taxon>
    </lineage>
</organism>
<keyword evidence="3" id="KW-1185">Reference proteome</keyword>
<dbReference type="AlphaFoldDB" id="A0A2W7PGD0"/>
<feature type="domain" description="Transcriptional regulator TetR C-terminal Firmicutes type" evidence="1">
    <location>
        <begin position="2"/>
        <end position="90"/>
    </location>
</feature>
<sequence>MLFEYFIEHATLYKLLLSQRIQVDFCYQMAKSIEQLFLTEYEYVLDSKILDIKWLYIYRSHGLAGMIIRWIEDDFQESSKFMSQQVVELMLISTPLFYVK</sequence>
<evidence type="ECO:0000313" key="2">
    <source>
        <dbReference type="EMBL" id="PZX07296.1"/>
    </source>
</evidence>
<dbReference type="Gene3D" id="1.10.357.10">
    <property type="entry name" value="Tetracycline Repressor, domain 2"/>
    <property type="match status" value="1"/>
</dbReference>
<dbReference type="InterPro" id="IPR039532">
    <property type="entry name" value="TetR_C_Firmicutes"/>
</dbReference>
<evidence type="ECO:0000313" key="3">
    <source>
        <dbReference type="Proteomes" id="UP000248646"/>
    </source>
</evidence>
<dbReference type="EMBL" id="QKZI01000001">
    <property type="protein sequence ID" value="PZX07296.1"/>
    <property type="molecule type" value="Genomic_DNA"/>
</dbReference>
<dbReference type="RefSeq" id="WP_111437967.1">
    <property type="nucleotide sequence ID" value="NZ_QKZI01000001.1"/>
</dbReference>
<reference evidence="2 3" key="1">
    <citation type="submission" date="2018-06" db="EMBL/GenBank/DDBJ databases">
        <title>Genomic Encyclopedia of Type Strains, Phase IV (KMG-IV): sequencing the most valuable type-strain genomes for metagenomic binning, comparative biology and taxonomic classification.</title>
        <authorList>
            <person name="Goeker M."/>
        </authorList>
    </citation>
    <scope>NUCLEOTIDE SEQUENCE [LARGE SCALE GENOMIC DNA]</scope>
    <source>
        <strain evidence="2 3">DSM 5</strain>
    </source>
</reference>
<comment type="caution">
    <text evidence="2">The sequence shown here is derived from an EMBL/GenBank/DDBJ whole genome shotgun (WGS) entry which is preliminary data.</text>
</comment>
<dbReference type="Proteomes" id="UP000248646">
    <property type="component" value="Unassembled WGS sequence"/>
</dbReference>
<evidence type="ECO:0000259" key="1">
    <source>
        <dbReference type="Pfam" id="PF14278"/>
    </source>
</evidence>
<proteinExistence type="predicted"/>